<evidence type="ECO:0000313" key="11">
    <source>
        <dbReference type="EMBL" id="KAF5361541.1"/>
    </source>
</evidence>
<dbReference type="GO" id="GO:0015078">
    <property type="term" value="F:proton transmembrane transporter activity"/>
    <property type="evidence" value="ECO:0007669"/>
    <property type="project" value="InterPro"/>
</dbReference>
<gene>
    <name evidence="11" type="ORF">D9757_012086</name>
</gene>
<keyword evidence="12" id="KW-1185">Reference proteome</keyword>
<evidence type="ECO:0000256" key="10">
    <source>
        <dbReference type="SAM" id="MobiDB-lite"/>
    </source>
</evidence>
<evidence type="ECO:0000256" key="8">
    <source>
        <dbReference type="ARBA" id="ARBA00023136"/>
    </source>
</evidence>
<evidence type="ECO:0000313" key="12">
    <source>
        <dbReference type="Proteomes" id="UP000518752"/>
    </source>
</evidence>
<comment type="subcellular location">
    <subcellularLocation>
        <location evidence="1">Mitochondrion membrane</location>
    </subcellularLocation>
</comment>
<evidence type="ECO:0000256" key="1">
    <source>
        <dbReference type="ARBA" id="ARBA00004325"/>
    </source>
</evidence>
<dbReference type="GO" id="GO:0031966">
    <property type="term" value="C:mitochondrial membrane"/>
    <property type="evidence" value="ECO:0007669"/>
    <property type="project" value="UniProtKB-SubCell"/>
</dbReference>
<dbReference type="GO" id="GO:0045259">
    <property type="term" value="C:proton-transporting ATP synthase complex"/>
    <property type="evidence" value="ECO:0007669"/>
    <property type="project" value="UniProtKB-KW"/>
</dbReference>
<keyword evidence="4" id="KW-0138">CF(0)</keyword>
<evidence type="ECO:0000256" key="4">
    <source>
        <dbReference type="ARBA" id="ARBA00022547"/>
    </source>
</evidence>
<feature type="compositionally biased region" description="Polar residues" evidence="10">
    <location>
        <begin position="15"/>
        <end position="29"/>
    </location>
</feature>
<evidence type="ECO:0000256" key="3">
    <source>
        <dbReference type="ARBA" id="ARBA00022448"/>
    </source>
</evidence>
<dbReference type="GO" id="GO:0015986">
    <property type="term" value="P:proton motive force-driven ATP synthesis"/>
    <property type="evidence" value="ECO:0007669"/>
    <property type="project" value="InterPro"/>
</dbReference>
<dbReference type="Proteomes" id="UP000518752">
    <property type="component" value="Unassembled WGS sequence"/>
</dbReference>
<comment type="caution">
    <text evidence="11">The sequence shown here is derived from an EMBL/GenBank/DDBJ whole genome shotgun (WGS) entry which is preliminary data.</text>
</comment>
<dbReference type="AlphaFoldDB" id="A0A8H5GB11"/>
<evidence type="ECO:0000256" key="2">
    <source>
        <dbReference type="ARBA" id="ARBA00005699"/>
    </source>
</evidence>
<evidence type="ECO:0000256" key="7">
    <source>
        <dbReference type="ARBA" id="ARBA00023128"/>
    </source>
</evidence>
<dbReference type="OrthoDB" id="437at2759"/>
<feature type="region of interest" description="Disordered" evidence="10">
    <location>
        <begin position="1"/>
        <end position="39"/>
    </location>
</feature>
<dbReference type="EMBL" id="JAACJN010000205">
    <property type="protein sequence ID" value="KAF5361541.1"/>
    <property type="molecule type" value="Genomic_DNA"/>
</dbReference>
<dbReference type="Pfam" id="PF04718">
    <property type="entry name" value="ATP-synt_G"/>
    <property type="match status" value="1"/>
</dbReference>
<evidence type="ECO:0000256" key="9">
    <source>
        <dbReference type="ARBA" id="ARBA00023310"/>
    </source>
</evidence>
<name>A0A8H5GB11_9AGAR</name>
<keyword evidence="5" id="KW-0375">Hydrogen ion transport</keyword>
<evidence type="ECO:0000256" key="5">
    <source>
        <dbReference type="ARBA" id="ARBA00022781"/>
    </source>
</evidence>
<protein>
    <submittedName>
        <fullName evidence="11">Uncharacterized protein</fullName>
    </submittedName>
</protein>
<organism evidence="11 12">
    <name type="scientific">Collybiopsis confluens</name>
    <dbReference type="NCBI Taxonomy" id="2823264"/>
    <lineage>
        <taxon>Eukaryota</taxon>
        <taxon>Fungi</taxon>
        <taxon>Dikarya</taxon>
        <taxon>Basidiomycota</taxon>
        <taxon>Agaricomycotina</taxon>
        <taxon>Agaricomycetes</taxon>
        <taxon>Agaricomycetidae</taxon>
        <taxon>Agaricales</taxon>
        <taxon>Marasmiineae</taxon>
        <taxon>Omphalotaceae</taxon>
        <taxon>Collybiopsis</taxon>
    </lineage>
</organism>
<comment type="similarity">
    <text evidence="2">Belongs to the ATPase g subunit family.</text>
</comment>
<sequence>MLRPSTLRPALRSRVASSTRFASNGSNPQVEAAQKKAQEVFSSTQQTASKAFDSAKKMAGPLGETVSKYAASASKAAGPLGERAGSLLGSYSQPIVYNLSVFREIIKHVYKAEGLSPPSIETVRSAYRTLWNNASSLGFWQKAVNSGEILRIGIYGAEAYGIFKIGEILGRRSLIGYKLE</sequence>
<keyword evidence="3" id="KW-0813">Transport</keyword>
<keyword evidence="7" id="KW-0496">Mitochondrion</keyword>
<keyword evidence="6" id="KW-0406">Ion transport</keyword>
<reference evidence="11 12" key="1">
    <citation type="journal article" date="2020" name="ISME J.">
        <title>Uncovering the hidden diversity of litter-decomposition mechanisms in mushroom-forming fungi.</title>
        <authorList>
            <person name="Floudas D."/>
            <person name="Bentzer J."/>
            <person name="Ahren D."/>
            <person name="Johansson T."/>
            <person name="Persson P."/>
            <person name="Tunlid A."/>
        </authorList>
    </citation>
    <scope>NUCLEOTIDE SEQUENCE [LARGE SCALE GENOMIC DNA]</scope>
    <source>
        <strain evidence="11 12">CBS 406.79</strain>
    </source>
</reference>
<keyword evidence="8" id="KW-0472">Membrane</keyword>
<accession>A0A8H5GB11</accession>
<dbReference type="InterPro" id="IPR006808">
    <property type="entry name" value="ATP_synth_F0_gsu_mt"/>
</dbReference>
<proteinExistence type="inferred from homology"/>
<evidence type="ECO:0000256" key="6">
    <source>
        <dbReference type="ARBA" id="ARBA00023065"/>
    </source>
</evidence>
<keyword evidence="9" id="KW-0066">ATP synthesis</keyword>